<dbReference type="EMBL" id="CAUYUJ010014531">
    <property type="protein sequence ID" value="CAK0842725.1"/>
    <property type="molecule type" value="Genomic_DNA"/>
</dbReference>
<dbReference type="SUPFAM" id="SSF49562">
    <property type="entry name" value="C2 domain (Calcium/lipid-binding domain, CaLB)"/>
    <property type="match status" value="1"/>
</dbReference>
<proteinExistence type="predicted"/>
<dbReference type="InterPro" id="IPR051634">
    <property type="entry name" value="Extended_Synaptotagmin"/>
</dbReference>
<sequence>MGLGAFLRRVSLRRLLGEHAFLSVAKWGASRGAAQALLKLTATRVALGAVTTGVTGVTIGQQLQQARGPLDGDVLLAGGEVEWVNAAAKPTRRLQRVWLRRGAGARPAEEGASDRQVPELQTALPRRRGAALRAGHRHALRAGRGRGGAGRRLRVLWGPRGGVLGGRHDGRGGRRIRGSVHVLLRPLVDALNPCGGVTIYCTDRPTLDLKIRAGSELLPNLYDLVRDTVDDVIASIVVVPNCVAVSIPTPGSQDAGDWVSLRYPLPTGIVRVTVEQLVGSPEAPVASPYVQMHVGAATWRTPVGEHAGHAASWAAGNVQDFAIYTDSQCVELRAFSGGALSLDGLLGRARVPVARLLGHGVEVPLELPGGGGSGRTLVVRGDQEGSTR</sequence>
<evidence type="ECO:0000313" key="2">
    <source>
        <dbReference type="Proteomes" id="UP001189429"/>
    </source>
</evidence>
<name>A0ABN9TCM1_9DINO</name>
<accession>A0ABN9TCM1</accession>
<gene>
    <name evidence="1" type="ORF">PCOR1329_LOCUS37383</name>
</gene>
<dbReference type="InterPro" id="IPR035892">
    <property type="entry name" value="C2_domain_sf"/>
</dbReference>
<evidence type="ECO:0000313" key="1">
    <source>
        <dbReference type="EMBL" id="CAK0842725.1"/>
    </source>
</evidence>
<keyword evidence="2" id="KW-1185">Reference proteome</keyword>
<organism evidence="1 2">
    <name type="scientific">Prorocentrum cordatum</name>
    <dbReference type="NCBI Taxonomy" id="2364126"/>
    <lineage>
        <taxon>Eukaryota</taxon>
        <taxon>Sar</taxon>
        <taxon>Alveolata</taxon>
        <taxon>Dinophyceae</taxon>
        <taxon>Prorocentrales</taxon>
        <taxon>Prorocentraceae</taxon>
        <taxon>Prorocentrum</taxon>
    </lineage>
</organism>
<reference evidence="1" key="1">
    <citation type="submission" date="2023-10" db="EMBL/GenBank/DDBJ databases">
        <authorList>
            <person name="Chen Y."/>
            <person name="Shah S."/>
            <person name="Dougan E. K."/>
            <person name="Thang M."/>
            <person name="Chan C."/>
        </authorList>
    </citation>
    <scope>NUCLEOTIDE SEQUENCE [LARGE SCALE GENOMIC DNA]</scope>
</reference>
<dbReference type="PANTHER" id="PTHR45761:SF1">
    <property type="entry name" value="EXTENDED SYNAPTOTAGMIN-LIKE PROTEIN 2, ISOFORM C"/>
    <property type="match status" value="1"/>
</dbReference>
<dbReference type="Proteomes" id="UP001189429">
    <property type="component" value="Unassembled WGS sequence"/>
</dbReference>
<protein>
    <submittedName>
        <fullName evidence="1">Uncharacterized protein</fullName>
    </submittedName>
</protein>
<comment type="caution">
    <text evidence="1">The sequence shown here is derived from an EMBL/GenBank/DDBJ whole genome shotgun (WGS) entry which is preliminary data.</text>
</comment>
<dbReference type="PANTHER" id="PTHR45761">
    <property type="entry name" value="EXTENDED SYNAPTOTAGMIN-LIKE PROTEIN 2, ISOFORM C"/>
    <property type="match status" value="1"/>
</dbReference>